<dbReference type="PANTHER" id="PTHR38438">
    <property type="entry name" value="RIBOFLAVIN TRANSPORTER RIBU"/>
    <property type="match status" value="1"/>
</dbReference>
<comment type="subcellular location">
    <subcellularLocation>
        <location evidence="1">Cell membrane</location>
        <topology evidence="1">Multi-pass membrane protein</topology>
    </subcellularLocation>
</comment>
<feature type="transmembrane region" description="Helical" evidence="9">
    <location>
        <begin position="119"/>
        <end position="145"/>
    </location>
</feature>
<dbReference type="InterPro" id="IPR024529">
    <property type="entry name" value="ECF_trnsprt_substrate-spec"/>
</dbReference>
<dbReference type="EMBL" id="CP060696">
    <property type="protein sequence ID" value="QNO16921.1"/>
    <property type="molecule type" value="Genomic_DNA"/>
</dbReference>
<evidence type="ECO:0000256" key="7">
    <source>
        <dbReference type="ARBA" id="ARBA00023136"/>
    </source>
</evidence>
<evidence type="ECO:0000256" key="6">
    <source>
        <dbReference type="ARBA" id="ARBA00022989"/>
    </source>
</evidence>
<dbReference type="RefSeq" id="WP_212505988.1">
    <property type="nucleotide sequence ID" value="NZ_CP060696.1"/>
</dbReference>
<dbReference type="InterPro" id="IPR025720">
    <property type="entry name" value="RibU"/>
</dbReference>
<name>A0A7G9WE09_9FIRM</name>
<feature type="transmembrane region" description="Helical" evidence="9">
    <location>
        <begin position="16"/>
        <end position="35"/>
    </location>
</feature>
<evidence type="ECO:0000256" key="4">
    <source>
        <dbReference type="ARBA" id="ARBA00022475"/>
    </source>
</evidence>
<keyword evidence="11" id="KW-1185">Reference proteome</keyword>
<organism evidence="10 11">
    <name type="scientific">Caproicibacterium amylolyticum</name>
    <dbReference type="NCBI Taxonomy" id="2766537"/>
    <lineage>
        <taxon>Bacteria</taxon>
        <taxon>Bacillati</taxon>
        <taxon>Bacillota</taxon>
        <taxon>Clostridia</taxon>
        <taxon>Eubacteriales</taxon>
        <taxon>Oscillospiraceae</taxon>
        <taxon>Caproicibacterium</taxon>
    </lineage>
</organism>
<gene>
    <name evidence="10" type="ORF">H6X83_08060</name>
</gene>
<dbReference type="Proteomes" id="UP000516046">
    <property type="component" value="Chromosome"/>
</dbReference>
<keyword evidence="7 8" id="KW-0472">Membrane</keyword>
<sequence length="210" mass="22179">MASETTTLKKAKLTNVRSIAVIGVLGALAAVVMIFEFPLPFLPPFYKLDFSEVPVMLGGFALGPAAAAVIEAIKVILHMILGGGTQTAGIGEFANFLFGCALVVPASMIYRMHKNRKTALIGMGVGTVVMAVVGALINAFVLLPVYATAFHLPMASLIQMGTSVNSGITDLTTFVLLATTPLNLIKAVLVSLITFLLYKYVSPILHGRVK</sequence>
<evidence type="ECO:0000256" key="3">
    <source>
        <dbReference type="ARBA" id="ARBA00022448"/>
    </source>
</evidence>
<keyword evidence="6 9" id="KW-1133">Transmembrane helix</keyword>
<keyword evidence="5 9" id="KW-0812">Transmembrane</keyword>
<dbReference type="Pfam" id="PF12822">
    <property type="entry name" value="ECF_trnsprt"/>
    <property type="match status" value="1"/>
</dbReference>
<comment type="similarity">
    <text evidence="2 8">Belongs to the prokaryotic riboflavin transporter (P-RFT) (TC 2.A.87) family.</text>
</comment>
<keyword evidence="3 8" id="KW-0813">Transport</keyword>
<dbReference type="KEGG" id="caml:H6X83_08060"/>
<dbReference type="GO" id="GO:0032217">
    <property type="term" value="F:riboflavin transmembrane transporter activity"/>
    <property type="evidence" value="ECO:0007669"/>
    <property type="project" value="UniProtKB-UniRule"/>
</dbReference>
<dbReference type="GO" id="GO:0005886">
    <property type="term" value="C:plasma membrane"/>
    <property type="evidence" value="ECO:0007669"/>
    <property type="project" value="UniProtKB-SubCell"/>
</dbReference>
<feature type="transmembrane region" description="Helical" evidence="9">
    <location>
        <begin position="184"/>
        <end position="201"/>
    </location>
</feature>
<dbReference type="PIRSF" id="PIRSF037778">
    <property type="entry name" value="UCP037778_transp_RibU"/>
    <property type="match status" value="1"/>
</dbReference>
<evidence type="ECO:0000313" key="11">
    <source>
        <dbReference type="Proteomes" id="UP000516046"/>
    </source>
</evidence>
<evidence type="ECO:0000256" key="1">
    <source>
        <dbReference type="ARBA" id="ARBA00004651"/>
    </source>
</evidence>
<accession>A0A7G9WE09</accession>
<feature type="transmembrane region" description="Helical" evidence="9">
    <location>
        <begin position="55"/>
        <end position="81"/>
    </location>
</feature>
<protein>
    <recommendedName>
        <fullName evidence="8">Riboflavin transporter</fullName>
    </recommendedName>
</protein>
<evidence type="ECO:0000313" key="10">
    <source>
        <dbReference type="EMBL" id="QNO16921.1"/>
    </source>
</evidence>
<comment type="function">
    <text evidence="8">Probably a riboflavin-binding protein that interacts with the energy-coupling factor (ECF) ABC-transporter complex.</text>
</comment>
<evidence type="ECO:0000256" key="9">
    <source>
        <dbReference type="SAM" id="Phobius"/>
    </source>
</evidence>
<proteinExistence type="inferred from homology"/>
<evidence type="ECO:0000256" key="2">
    <source>
        <dbReference type="ARBA" id="ARBA00005540"/>
    </source>
</evidence>
<evidence type="ECO:0000256" key="8">
    <source>
        <dbReference type="PIRNR" id="PIRNR037778"/>
    </source>
</evidence>
<reference evidence="10 11" key="1">
    <citation type="submission" date="2020-08" db="EMBL/GenBank/DDBJ databases">
        <authorList>
            <person name="Ren C."/>
            <person name="Gu Y."/>
            <person name="Xu Y."/>
        </authorList>
    </citation>
    <scope>NUCLEOTIDE SEQUENCE [LARGE SCALE GENOMIC DNA]</scope>
    <source>
        <strain evidence="10 11">LBM18003</strain>
    </source>
</reference>
<dbReference type="AlphaFoldDB" id="A0A7G9WE09"/>
<dbReference type="Gene3D" id="1.10.1760.20">
    <property type="match status" value="1"/>
</dbReference>
<keyword evidence="4 8" id="KW-1003">Cell membrane</keyword>
<dbReference type="PANTHER" id="PTHR38438:SF1">
    <property type="entry name" value="RIBOFLAVIN TRANSPORTER RIBU"/>
    <property type="match status" value="1"/>
</dbReference>
<evidence type="ECO:0000256" key="5">
    <source>
        <dbReference type="ARBA" id="ARBA00022692"/>
    </source>
</evidence>